<evidence type="ECO:0000313" key="3">
    <source>
        <dbReference type="Proteomes" id="UP000595140"/>
    </source>
</evidence>
<dbReference type="AlphaFoldDB" id="A0A484NE53"/>
<feature type="region of interest" description="Disordered" evidence="1">
    <location>
        <begin position="64"/>
        <end position="89"/>
    </location>
</feature>
<evidence type="ECO:0000256" key="1">
    <source>
        <dbReference type="SAM" id="MobiDB-lite"/>
    </source>
</evidence>
<feature type="compositionally biased region" description="Polar residues" evidence="1">
    <location>
        <begin position="126"/>
        <end position="141"/>
    </location>
</feature>
<reference evidence="2 3" key="1">
    <citation type="submission" date="2018-04" db="EMBL/GenBank/DDBJ databases">
        <authorList>
            <person name="Vogel A."/>
        </authorList>
    </citation>
    <scope>NUCLEOTIDE SEQUENCE [LARGE SCALE GENOMIC DNA]</scope>
</reference>
<feature type="region of interest" description="Disordered" evidence="1">
    <location>
        <begin position="1"/>
        <end position="25"/>
    </location>
</feature>
<accession>A0A484NE53</accession>
<dbReference type="OrthoDB" id="153872at2759"/>
<organism evidence="2 3">
    <name type="scientific">Cuscuta campestris</name>
    <dbReference type="NCBI Taxonomy" id="132261"/>
    <lineage>
        <taxon>Eukaryota</taxon>
        <taxon>Viridiplantae</taxon>
        <taxon>Streptophyta</taxon>
        <taxon>Embryophyta</taxon>
        <taxon>Tracheophyta</taxon>
        <taxon>Spermatophyta</taxon>
        <taxon>Magnoliopsida</taxon>
        <taxon>eudicotyledons</taxon>
        <taxon>Gunneridae</taxon>
        <taxon>Pentapetalae</taxon>
        <taxon>asterids</taxon>
        <taxon>lamiids</taxon>
        <taxon>Solanales</taxon>
        <taxon>Convolvulaceae</taxon>
        <taxon>Cuscuteae</taxon>
        <taxon>Cuscuta</taxon>
        <taxon>Cuscuta subgen. Grammica</taxon>
        <taxon>Cuscuta sect. Cleistogrammica</taxon>
    </lineage>
</organism>
<sequence>MHTNDDTPPCGNWPPLSPEHKGGGHRHVALPATVLAAGPELLSAVPLPACRDRLRWEIGAGCSSGGECNNSYGGGSPTAGSSPASGRRYGVSGFQEGGVRCHKRPDASYCPPAGFLEPDFGPAGQLFSSSGDLQPLNGSDV</sequence>
<keyword evidence="3" id="KW-1185">Reference proteome</keyword>
<proteinExistence type="predicted"/>
<dbReference type="EMBL" id="OOIL02006568">
    <property type="protein sequence ID" value="VFQ98124.1"/>
    <property type="molecule type" value="Genomic_DNA"/>
</dbReference>
<gene>
    <name evidence="2" type="ORF">CCAM_LOCUS39900</name>
</gene>
<feature type="region of interest" description="Disordered" evidence="1">
    <location>
        <begin position="121"/>
        <end position="141"/>
    </location>
</feature>
<evidence type="ECO:0000313" key="2">
    <source>
        <dbReference type="EMBL" id="VFQ98124.1"/>
    </source>
</evidence>
<protein>
    <submittedName>
        <fullName evidence="2">Uncharacterized protein</fullName>
    </submittedName>
</protein>
<name>A0A484NE53_9ASTE</name>
<dbReference type="Proteomes" id="UP000595140">
    <property type="component" value="Unassembled WGS sequence"/>
</dbReference>